<proteinExistence type="predicted"/>
<evidence type="ECO:0000256" key="12">
    <source>
        <dbReference type="SAM" id="Phobius"/>
    </source>
</evidence>
<dbReference type="FunFam" id="2.60.40.420:FF:000067">
    <property type="entry name" value="Cupredoxin superfamily protein"/>
    <property type="match status" value="1"/>
</dbReference>
<dbReference type="InParanoid" id="A0A7J7C735"/>
<evidence type="ECO:0000256" key="1">
    <source>
        <dbReference type="ARBA" id="ARBA00004479"/>
    </source>
</evidence>
<keyword evidence="8" id="KW-0186">Copper</keyword>
<dbReference type="Pfam" id="PF02298">
    <property type="entry name" value="Cu_bind_like"/>
    <property type="match status" value="1"/>
</dbReference>
<accession>A0A7J7C735</accession>
<evidence type="ECO:0000256" key="6">
    <source>
        <dbReference type="ARBA" id="ARBA00022982"/>
    </source>
</evidence>
<dbReference type="GO" id="GO:0009610">
    <property type="term" value="P:response to symbiotic fungus"/>
    <property type="evidence" value="ECO:0007669"/>
    <property type="project" value="UniProtKB-ARBA"/>
</dbReference>
<keyword evidence="3 12" id="KW-0812">Transmembrane</keyword>
<evidence type="ECO:0000256" key="13">
    <source>
        <dbReference type="SAM" id="SignalP"/>
    </source>
</evidence>
<gene>
    <name evidence="15" type="ORF">HS088_TW20G00287</name>
</gene>
<keyword evidence="10" id="KW-1015">Disulfide bond</keyword>
<organism evidence="15 16">
    <name type="scientific">Tripterygium wilfordii</name>
    <name type="common">Thunder God vine</name>
    <dbReference type="NCBI Taxonomy" id="458696"/>
    <lineage>
        <taxon>Eukaryota</taxon>
        <taxon>Viridiplantae</taxon>
        <taxon>Streptophyta</taxon>
        <taxon>Embryophyta</taxon>
        <taxon>Tracheophyta</taxon>
        <taxon>Spermatophyta</taxon>
        <taxon>Magnoliopsida</taxon>
        <taxon>eudicotyledons</taxon>
        <taxon>Gunneridae</taxon>
        <taxon>Pentapetalae</taxon>
        <taxon>rosids</taxon>
        <taxon>fabids</taxon>
        <taxon>Celastrales</taxon>
        <taxon>Celastraceae</taxon>
        <taxon>Tripterygium</taxon>
    </lineage>
</organism>
<evidence type="ECO:0000256" key="7">
    <source>
        <dbReference type="ARBA" id="ARBA00022989"/>
    </source>
</evidence>
<dbReference type="CDD" id="cd04216">
    <property type="entry name" value="Phytocyanin"/>
    <property type="match status" value="1"/>
</dbReference>
<keyword evidence="4" id="KW-0479">Metal-binding</keyword>
<reference evidence="15 16" key="1">
    <citation type="journal article" date="2020" name="Nat. Commun.">
        <title>Genome of Tripterygium wilfordii and identification of cytochrome P450 involved in triptolide biosynthesis.</title>
        <authorList>
            <person name="Tu L."/>
            <person name="Su P."/>
            <person name="Zhang Z."/>
            <person name="Gao L."/>
            <person name="Wang J."/>
            <person name="Hu T."/>
            <person name="Zhou J."/>
            <person name="Zhang Y."/>
            <person name="Zhao Y."/>
            <person name="Liu Y."/>
            <person name="Song Y."/>
            <person name="Tong Y."/>
            <person name="Lu Y."/>
            <person name="Yang J."/>
            <person name="Xu C."/>
            <person name="Jia M."/>
            <person name="Peters R.J."/>
            <person name="Huang L."/>
            <person name="Gao W."/>
        </authorList>
    </citation>
    <scope>NUCLEOTIDE SEQUENCE [LARGE SCALE GENOMIC DNA]</scope>
    <source>
        <strain evidence="16">cv. XIE 37</strain>
        <tissue evidence="15">Leaf</tissue>
    </source>
</reference>
<feature type="signal peptide" evidence="13">
    <location>
        <begin position="1"/>
        <end position="23"/>
    </location>
</feature>
<keyword evidence="2" id="KW-0813">Transport</keyword>
<dbReference type="EMBL" id="JAAARO010000020">
    <property type="protein sequence ID" value="KAF5729920.1"/>
    <property type="molecule type" value="Genomic_DNA"/>
</dbReference>
<evidence type="ECO:0000313" key="15">
    <source>
        <dbReference type="EMBL" id="KAF5729920.1"/>
    </source>
</evidence>
<dbReference type="InterPro" id="IPR039391">
    <property type="entry name" value="Phytocyanin-like"/>
</dbReference>
<evidence type="ECO:0000256" key="5">
    <source>
        <dbReference type="ARBA" id="ARBA00022729"/>
    </source>
</evidence>
<keyword evidence="6" id="KW-0249">Electron transport</keyword>
<evidence type="ECO:0000256" key="10">
    <source>
        <dbReference type="ARBA" id="ARBA00023157"/>
    </source>
</evidence>
<evidence type="ECO:0000256" key="9">
    <source>
        <dbReference type="ARBA" id="ARBA00023136"/>
    </source>
</evidence>
<dbReference type="Gene3D" id="2.60.40.420">
    <property type="entry name" value="Cupredoxins - blue copper proteins"/>
    <property type="match status" value="1"/>
</dbReference>
<evidence type="ECO:0000256" key="2">
    <source>
        <dbReference type="ARBA" id="ARBA00022448"/>
    </source>
</evidence>
<evidence type="ECO:0000256" key="8">
    <source>
        <dbReference type="ARBA" id="ARBA00023008"/>
    </source>
</evidence>
<keyword evidence="11" id="KW-0325">Glycoprotein</keyword>
<sequence>MASSHFFFIVIVIVAITVPSVLATEFIVGDDSGWTNNFDYQAWADGKQFRVGDKLVFKYSEGAHTVHRVNGTGFQDCSVPASPEALTTGNDVITLSSPGRKWYICGVGRHCEVGKQKLAITVLPVEGAPASSPTPTSDADASLKFHVWMVPMVAALIGMLFS</sequence>
<evidence type="ECO:0000259" key="14">
    <source>
        <dbReference type="PROSITE" id="PS51485"/>
    </source>
</evidence>
<dbReference type="AlphaFoldDB" id="A0A7J7C735"/>
<evidence type="ECO:0000256" key="3">
    <source>
        <dbReference type="ARBA" id="ARBA00022692"/>
    </source>
</evidence>
<evidence type="ECO:0000256" key="11">
    <source>
        <dbReference type="ARBA" id="ARBA00023180"/>
    </source>
</evidence>
<dbReference type="InterPro" id="IPR003245">
    <property type="entry name" value="Phytocyanin_dom"/>
</dbReference>
<keyword evidence="9 12" id="KW-0472">Membrane</keyword>
<keyword evidence="16" id="KW-1185">Reference proteome</keyword>
<dbReference type="PANTHER" id="PTHR33021">
    <property type="entry name" value="BLUE COPPER PROTEIN"/>
    <property type="match status" value="1"/>
</dbReference>
<feature type="transmembrane region" description="Helical" evidence="12">
    <location>
        <begin position="145"/>
        <end position="161"/>
    </location>
</feature>
<dbReference type="PROSITE" id="PS51485">
    <property type="entry name" value="PHYTOCYANIN"/>
    <property type="match status" value="1"/>
</dbReference>
<dbReference type="SUPFAM" id="SSF49503">
    <property type="entry name" value="Cupredoxins"/>
    <property type="match status" value="1"/>
</dbReference>
<comment type="caution">
    <text evidence="15">The sequence shown here is derived from an EMBL/GenBank/DDBJ whole genome shotgun (WGS) entry which is preliminary data.</text>
</comment>
<evidence type="ECO:0000256" key="4">
    <source>
        <dbReference type="ARBA" id="ARBA00022723"/>
    </source>
</evidence>
<keyword evidence="5 13" id="KW-0732">Signal</keyword>
<comment type="subcellular location">
    <subcellularLocation>
        <location evidence="1">Membrane</location>
        <topology evidence="1">Single-pass type I membrane protein</topology>
    </subcellularLocation>
</comment>
<evidence type="ECO:0000313" key="16">
    <source>
        <dbReference type="Proteomes" id="UP000593562"/>
    </source>
</evidence>
<dbReference type="GO" id="GO:0005886">
    <property type="term" value="C:plasma membrane"/>
    <property type="evidence" value="ECO:0007669"/>
    <property type="project" value="TreeGrafter"/>
</dbReference>
<keyword evidence="7 12" id="KW-1133">Transmembrane helix</keyword>
<dbReference type="GO" id="GO:0046872">
    <property type="term" value="F:metal ion binding"/>
    <property type="evidence" value="ECO:0007669"/>
    <property type="project" value="UniProtKB-KW"/>
</dbReference>
<dbReference type="GO" id="GO:0009055">
    <property type="term" value="F:electron transfer activity"/>
    <property type="evidence" value="ECO:0007669"/>
    <property type="project" value="InterPro"/>
</dbReference>
<dbReference type="Proteomes" id="UP000593562">
    <property type="component" value="Unassembled WGS sequence"/>
</dbReference>
<feature type="domain" description="Phytocyanin" evidence="14">
    <location>
        <begin position="24"/>
        <end position="124"/>
    </location>
</feature>
<protein>
    <submittedName>
        <fullName evidence="15">Mavicyanin-like</fullName>
    </submittedName>
</protein>
<dbReference type="PANTHER" id="PTHR33021:SF533">
    <property type="entry name" value="PHYTOCYANIN DOMAIN-CONTAINING PROTEIN"/>
    <property type="match status" value="1"/>
</dbReference>
<dbReference type="InterPro" id="IPR008972">
    <property type="entry name" value="Cupredoxin"/>
</dbReference>
<name>A0A7J7C735_TRIWF</name>
<feature type="chain" id="PRO_5029566589" evidence="13">
    <location>
        <begin position="24"/>
        <end position="162"/>
    </location>
</feature>